<sequence>MAAARGTPAISDLGTVTMNSEGYPVLILPKKCTTLETNCGVSDNVFIEVNISSPDTEGKETCLYTGFCNVKLIDSYAMNVSQTQNPPKDITTEYNDSDLISVLVDESGNQIADAFNQSQVWIDPARSPYVYNHYDTENPEHYSIYHNTRTNHITVEQHNTYITQNVYSCKEPVSYTTTDDFEHKKFRKIQVSESSAQQAAPEPNFNLYEEDEFECGVFLSNLPEEILNEKENRVREEKKYIGLPSDNGALKQLMSSDIQSSTKQRKTILFLGHDSHYGQTIQKIAMNDPFLVCSVKEEVQSQVVYEEPNYSNPNQKKYQCDKCKQIFDQIIEFRQHMVGDHISPRNLDGKTIGEIKFLCTECGKHIKSQKKFEQHCMSHGDPELECSKCHKVFASKFTLRAHYKIHSRKYGCIYCSKTYSKTEALRAHIGKVHCIFLCDNCDFKTNKRADLKEHVLIHKNNLSDTDTLLSLDGDVLEDSNESDIITLQKQEDHIEHNTDIQYIQDEDIRRADSVIAKVMSNEIFGSKGKTRQYRKCNKEFGQDYESGVDAFVDERVAHSVLSASTQCRRDVHTADATSAHLCSEASGVCDVCLKVFDRIGDLKRHLIEHIIKSTLDKIPVSRNGTLNIQCEVCQAETFTKVDRYKAHLREHAKLTIYKCTFCDKSFSDSSNFSKHKKIHGTTYLQCDLCHRKFNSKRMLIQHMEYHNKNDPIPCRFCHKMFHFESMLNKHIKCAHANTLNKFKCRFCCSYFKTLKEKWDHEWSIHNVRKMIVDCLMCDSKFRKYTELKKHCSVVHNVEIPPAKKLCPNSK</sequence>
<dbReference type="EMBL" id="CM046107">
    <property type="protein sequence ID" value="KAI8431907.1"/>
    <property type="molecule type" value="Genomic_DNA"/>
</dbReference>
<evidence type="ECO:0000313" key="2">
    <source>
        <dbReference type="Proteomes" id="UP001064048"/>
    </source>
</evidence>
<reference evidence="1 2" key="1">
    <citation type="journal article" date="2022" name="Genome Biol. Evol.">
        <title>The Spruce Budworm Genome: Reconstructing the Evolutionary History of Antifreeze Proteins.</title>
        <authorList>
            <person name="Beliveau C."/>
            <person name="Gagne P."/>
            <person name="Picq S."/>
            <person name="Vernygora O."/>
            <person name="Keeling C.I."/>
            <person name="Pinkney K."/>
            <person name="Doucet D."/>
            <person name="Wen F."/>
            <person name="Johnston J.S."/>
            <person name="Maaroufi H."/>
            <person name="Boyle B."/>
            <person name="Laroche J."/>
            <person name="Dewar K."/>
            <person name="Juretic N."/>
            <person name="Blackburn G."/>
            <person name="Nisole A."/>
            <person name="Brunet B."/>
            <person name="Brandao M."/>
            <person name="Lumley L."/>
            <person name="Duan J."/>
            <person name="Quan G."/>
            <person name="Lucarotti C.J."/>
            <person name="Roe A.D."/>
            <person name="Sperling F.A.H."/>
            <person name="Levesque R.C."/>
            <person name="Cusson M."/>
        </authorList>
    </citation>
    <scope>NUCLEOTIDE SEQUENCE [LARGE SCALE GENOMIC DNA]</scope>
    <source>
        <strain evidence="1">Glfc:IPQL:Cfum</strain>
    </source>
</reference>
<protein>
    <submittedName>
        <fullName evidence="1">Uncharacterized protein</fullName>
    </submittedName>
</protein>
<proteinExistence type="predicted"/>
<comment type="caution">
    <text evidence="1">The sequence shown here is derived from an EMBL/GenBank/DDBJ whole genome shotgun (WGS) entry which is preliminary data.</text>
</comment>
<dbReference type="Proteomes" id="UP001064048">
    <property type="component" value="Chromosome 7"/>
</dbReference>
<name>A0ACC0K641_CHOFU</name>
<keyword evidence="2" id="KW-1185">Reference proteome</keyword>
<evidence type="ECO:0000313" key="1">
    <source>
        <dbReference type="EMBL" id="KAI8431907.1"/>
    </source>
</evidence>
<gene>
    <name evidence="1" type="ORF">MSG28_004459</name>
</gene>
<organism evidence="1 2">
    <name type="scientific">Choristoneura fumiferana</name>
    <name type="common">Spruce budworm moth</name>
    <name type="synonym">Archips fumiferana</name>
    <dbReference type="NCBI Taxonomy" id="7141"/>
    <lineage>
        <taxon>Eukaryota</taxon>
        <taxon>Metazoa</taxon>
        <taxon>Ecdysozoa</taxon>
        <taxon>Arthropoda</taxon>
        <taxon>Hexapoda</taxon>
        <taxon>Insecta</taxon>
        <taxon>Pterygota</taxon>
        <taxon>Neoptera</taxon>
        <taxon>Endopterygota</taxon>
        <taxon>Lepidoptera</taxon>
        <taxon>Glossata</taxon>
        <taxon>Ditrysia</taxon>
        <taxon>Tortricoidea</taxon>
        <taxon>Tortricidae</taxon>
        <taxon>Tortricinae</taxon>
        <taxon>Choristoneura</taxon>
    </lineage>
</organism>
<accession>A0ACC0K641</accession>